<evidence type="ECO:0000313" key="2">
    <source>
        <dbReference type="EMBL" id="KAI7802812.1"/>
    </source>
</evidence>
<protein>
    <submittedName>
        <fullName evidence="2">Uncharacterized protein</fullName>
    </submittedName>
</protein>
<dbReference type="AlphaFoldDB" id="A0A9W7TSU4"/>
<organism evidence="2 3">
    <name type="scientific">Triplophysa rosa</name>
    <name type="common">Cave loach</name>
    <dbReference type="NCBI Taxonomy" id="992332"/>
    <lineage>
        <taxon>Eukaryota</taxon>
        <taxon>Metazoa</taxon>
        <taxon>Chordata</taxon>
        <taxon>Craniata</taxon>
        <taxon>Vertebrata</taxon>
        <taxon>Euteleostomi</taxon>
        <taxon>Actinopterygii</taxon>
        <taxon>Neopterygii</taxon>
        <taxon>Teleostei</taxon>
        <taxon>Ostariophysi</taxon>
        <taxon>Cypriniformes</taxon>
        <taxon>Nemacheilidae</taxon>
        <taxon>Triplophysa</taxon>
    </lineage>
</organism>
<sequence>STSWVTVTALPRSSIFTVHPSPSHTLNGVSGHQNREIRCPTDSMLSVPCLTHLSVDVSGKVVEALDVSGGGLEMVLRIEEPRSFAAVYMGSPQGGDQNDTNPCVPSGDRRPRTNAMNPPEF</sequence>
<dbReference type="Proteomes" id="UP001059041">
    <property type="component" value="Linkage Group LG12"/>
</dbReference>
<gene>
    <name evidence="2" type="ORF">IRJ41_019384</name>
</gene>
<reference evidence="2" key="1">
    <citation type="submission" date="2021-02" db="EMBL/GenBank/DDBJ databases">
        <title>Comparative genomics reveals that relaxation of natural selection precedes convergent phenotypic evolution of cavefish.</title>
        <authorList>
            <person name="Peng Z."/>
        </authorList>
    </citation>
    <scope>NUCLEOTIDE SEQUENCE</scope>
    <source>
        <tissue evidence="2">Muscle</tissue>
    </source>
</reference>
<evidence type="ECO:0000313" key="3">
    <source>
        <dbReference type="Proteomes" id="UP001059041"/>
    </source>
</evidence>
<evidence type="ECO:0000256" key="1">
    <source>
        <dbReference type="SAM" id="MobiDB-lite"/>
    </source>
</evidence>
<feature type="non-terminal residue" evidence="2">
    <location>
        <position position="1"/>
    </location>
</feature>
<name>A0A9W7TSU4_TRIRA</name>
<feature type="compositionally biased region" description="Polar residues" evidence="1">
    <location>
        <begin position="94"/>
        <end position="103"/>
    </location>
</feature>
<feature type="region of interest" description="Disordered" evidence="1">
    <location>
        <begin position="88"/>
        <end position="121"/>
    </location>
</feature>
<dbReference type="EMBL" id="JAFHDT010000012">
    <property type="protein sequence ID" value="KAI7802812.1"/>
    <property type="molecule type" value="Genomic_DNA"/>
</dbReference>
<accession>A0A9W7TSU4</accession>
<comment type="caution">
    <text evidence="2">The sequence shown here is derived from an EMBL/GenBank/DDBJ whole genome shotgun (WGS) entry which is preliminary data.</text>
</comment>
<proteinExistence type="predicted"/>
<keyword evidence="3" id="KW-1185">Reference proteome</keyword>